<protein>
    <submittedName>
        <fullName evidence="1">Uncharacterized protein</fullName>
    </submittedName>
</protein>
<name>A0A8D9FQN3_9VIRU</name>
<evidence type="ECO:0000313" key="1">
    <source>
        <dbReference type="EMBL" id="CAG7580229.1"/>
    </source>
</evidence>
<sequence>MKHLQKFFEYQQFSGTVETPYGDLPIDNINYFSVSYTFTDAIDGQDDYGIKEYSIHDIEQGTRTASEIEDELENIAYSEIDEDDPMITHYEVMMKDGSFFDLSDMGDLEL</sequence>
<proteinExistence type="predicted"/>
<accession>A0A8D9FQN3</accession>
<dbReference type="EMBL" id="OU342829">
    <property type="protein sequence ID" value="CAG7580229.1"/>
    <property type="molecule type" value="Genomic_DNA"/>
</dbReference>
<gene>
    <name evidence="1" type="ORF">SLAVMIC_00311</name>
</gene>
<reference evidence="1" key="1">
    <citation type="submission" date="2021-06" db="EMBL/GenBank/DDBJ databases">
        <authorList>
            <person name="Gannon L."/>
            <person name="Redgwell R T."/>
            <person name="Michniewski S."/>
            <person name="Harrison D C."/>
            <person name="Millard A."/>
        </authorList>
    </citation>
    <scope>NUCLEOTIDE SEQUENCE</scope>
</reference>
<organism evidence="1">
    <name type="scientific">uncultured marine phage</name>
    <dbReference type="NCBI Taxonomy" id="707152"/>
    <lineage>
        <taxon>Viruses</taxon>
        <taxon>environmental samples</taxon>
    </lineage>
</organism>